<proteinExistence type="predicted"/>
<dbReference type="GO" id="GO:0004776">
    <property type="term" value="F:succinate-CoA ligase (GDP-forming) activity"/>
    <property type="evidence" value="ECO:0007669"/>
    <property type="project" value="TreeGrafter"/>
</dbReference>
<keyword evidence="3" id="KW-0547">Nucleotide-binding</keyword>
<dbReference type="PANTHER" id="PTHR11117">
    <property type="entry name" value="SUCCINYL-COA LIGASE SUBUNIT ALPHA"/>
    <property type="match status" value="1"/>
</dbReference>
<organism evidence="7 8">
    <name type="scientific">Propylenella binzhouense</name>
    <dbReference type="NCBI Taxonomy" id="2555902"/>
    <lineage>
        <taxon>Bacteria</taxon>
        <taxon>Pseudomonadati</taxon>
        <taxon>Pseudomonadota</taxon>
        <taxon>Alphaproteobacteria</taxon>
        <taxon>Hyphomicrobiales</taxon>
        <taxon>Propylenellaceae</taxon>
        <taxon>Propylenella</taxon>
    </lineage>
</organism>
<dbReference type="AlphaFoldDB" id="A0A964T377"/>
<evidence type="ECO:0000313" key="8">
    <source>
        <dbReference type="Proteomes" id="UP000773614"/>
    </source>
</evidence>
<dbReference type="GO" id="GO:0004775">
    <property type="term" value="F:succinate-CoA ligase (ADP-forming) activity"/>
    <property type="evidence" value="ECO:0007669"/>
    <property type="project" value="TreeGrafter"/>
</dbReference>
<dbReference type="EMBL" id="SPKJ01000019">
    <property type="protein sequence ID" value="MYZ47666.1"/>
    <property type="molecule type" value="Genomic_DNA"/>
</dbReference>
<evidence type="ECO:0000256" key="4">
    <source>
        <dbReference type="PIRSR" id="PIRSR001553-1"/>
    </source>
</evidence>
<dbReference type="SUPFAM" id="SSF51735">
    <property type="entry name" value="NAD(P)-binding Rossmann-fold domains"/>
    <property type="match status" value="1"/>
</dbReference>
<dbReference type="GO" id="GO:0009361">
    <property type="term" value="C:succinate-CoA ligase complex (ADP-forming)"/>
    <property type="evidence" value="ECO:0007669"/>
    <property type="project" value="TreeGrafter"/>
</dbReference>
<dbReference type="PANTHER" id="PTHR11117:SF2">
    <property type="entry name" value="SUCCINATE--COA LIGASE [ADP_GDP-FORMING] SUBUNIT ALPHA, MITOCHONDRIAL"/>
    <property type="match status" value="1"/>
</dbReference>
<feature type="region of interest" description="Disordered" evidence="5">
    <location>
        <begin position="309"/>
        <end position="330"/>
    </location>
</feature>
<dbReference type="PIRSF" id="PIRSF001553">
    <property type="entry name" value="SucCS_alpha"/>
    <property type="match status" value="1"/>
</dbReference>
<evidence type="ECO:0000256" key="1">
    <source>
        <dbReference type="ARBA" id="ARBA00022532"/>
    </source>
</evidence>
<dbReference type="InterPro" id="IPR005810">
    <property type="entry name" value="CoA_lig_alpha"/>
</dbReference>
<evidence type="ECO:0000256" key="3">
    <source>
        <dbReference type="ARBA" id="ARBA00022741"/>
    </source>
</evidence>
<dbReference type="InterPro" id="IPR003781">
    <property type="entry name" value="CoA-bd"/>
</dbReference>
<evidence type="ECO:0000259" key="6">
    <source>
        <dbReference type="SMART" id="SM00881"/>
    </source>
</evidence>
<keyword evidence="1" id="KW-0816">Tricarboxylic acid cycle</keyword>
<evidence type="ECO:0000313" key="7">
    <source>
        <dbReference type="EMBL" id="MYZ47666.1"/>
    </source>
</evidence>
<dbReference type="PRINTS" id="PR01798">
    <property type="entry name" value="SCOASYNTHASE"/>
</dbReference>
<protein>
    <submittedName>
        <fullName evidence="7">Succinate--CoA ligase subunit alpha</fullName>
    </submittedName>
</protein>
<dbReference type="Gene3D" id="3.40.50.261">
    <property type="entry name" value="Succinyl-CoA synthetase domains"/>
    <property type="match status" value="1"/>
</dbReference>
<feature type="domain" description="CoA-binding" evidence="6">
    <location>
        <begin position="23"/>
        <end position="118"/>
    </location>
</feature>
<dbReference type="InterPro" id="IPR017440">
    <property type="entry name" value="Cit_synth/succinyl-CoA_lig_AS"/>
</dbReference>
<sequence length="330" mass="34417">MRPSPWPWRKAGRARAMLRDVLGGRTPRVLVQGATGRAAQLHLRLMRRCGTEIVGGVSLTRKTPDVDGVPVFTGCAEAVLETRADTSVIMVPALSVLPAIAEAIDAGIRLVVSVTEGMPVQDAMRAWHIVRDAGADWIGPSTPGMAIPGRLKLGFLPDAALAPGPIGVMSKSGTLSYEVCRRLVRRGIGQSGWIGVGGDVVKGLRFADLVPTFHHHGGTRAVLVIGEIGGTEEEELAEALRIHRFDKPVFVVLAGSSAPEGVTMGHAGALIHGGRGTLASKQEALSAAGAKVFTRMEDAVEAIAEAIGGGGMASGQSSEETSRSVRPAGR</sequence>
<keyword evidence="8" id="KW-1185">Reference proteome</keyword>
<dbReference type="InterPro" id="IPR005811">
    <property type="entry name" value="SUCC_ACL_C"/>
</dbReference>
<dbReference type="InterPro" id="IPR036291">
    <property type="entry name" value="NAD(P)-bd_dom_sf"/>
</dbReference>
<dbReference type="PROSITE" id="PS01216">
    <property type="entry name" value="SUCCINYL_COA_LIG_1"/>
    <property type="match status" value="1"/>
</dbReference>
<gene>
    <name evidence="7" type="ORF">E4O86_08065</name>
</gene>
<dbReference type="InterPro" id="IPR016102">
    <property type="entry name" value="Succinyl-CoA_synth-like"/>
</dbReference>
<dbReference type="GO" id="GO:0000166">
    <property type="term" value="F:nucleotide binding"/>
    <property type="evidence" value="ECO:0007669"/>
    <property type="project" value="UniProtKB-KW"/>
</dbReference>
<dbReference type="GO" id="GO:0006099">
    <property type="term" value="P:tricarboxylic acid cycle"/>
    <property type="evidence" value="ECO:0007669"/>
    <property type="project" value="UniProtKB-KW"/>
</dbReference>
<dbReference type="Proteomes" id="UP000773614">
    <property type="component" value="Unassembled WGS sequence"/>
</dbReference>
<dbReference type="PROSITE" id="PS00399">
    <property type="entry name" value="SUCCINYL_COA_LIG_2"/>
    <property type="match status" value="1"/>
</dbReference>
<reference evidence="7" key="1">
    <citation type="submission" date="2019-03" db="EMBL/GenBank/DDBJ databases">
        <title>Afifella sp. nov., isolated from activated sludge.</title>
        <authorList>
            <person name="Li Q."/>
            <person name="Liu Y."/>
        </authorList>
    </citation>
    <scope>NUCLEOTIDE SEQUENCE</scope>
    <source>
        <strain evidence="7">L72</strain>
    </source>
</reference>
<dbReference type="SUPFAM" id="SSF52210">
    <property type="entry name" value="Succinyl-CoA synthetase domains"/>
    <property type="match status" value="1"/>
</dbReference>
<comment type="caution">
    <text evidence="7">The sequence shown here is derived from an EMBL/GenBank/DDBJ whole genome shotgun (WGS) entry which is preliminary data.</text>
</comment>
<evidence type="ECO:0000256" key="5">
    <source>
        <dbReference type="SAM" id="MobiDB-lite"/>
    </source>
</evidence>
<dbReference type="Pfam" id="PF00549">
    <property type="entry name" value="Ligase_CoA"/>
    <property type="match status" value="1"/>
</dbReference>
<feature type="active site" description="Tele-phosphohistidine intermediate" evidence="4">
    <location>
        <position position="266"/>
    </location>
</feature>
<keyword evidence="2 7" id="KW-0436">Ligase</keyword>
<dbReference type="Gene3D" id="3.40.50.720">
    <property type="entry name" value="NAD(P)-binding Rossmann-like Domain"/>
    <property type="match status" value="1"/>
</dbReference>
<dbReference type="SMART" id="SM00881">
    <property type="entry name" value="CoA_binding"/>
    <property type="match status" value="1"/>
</dbReference>
<name>A0A964T377_9HYPH</name>
<accession>A0A964T377</accession>
<dbReference type="Pfam" id="PF02629">
    <property type="entry name" value="CoA_binding"/>
    <property type="match status" value="1"/>
</dbReference>
<evidence type="ECO:0000256" key="2">
    <source>
        <dbReference type="ARBA" id="ARBA00022598"/>
    </source>
</evidence>
<dbReference type="InterPro" id="IPR033847">
    <property type="entry name" value="Citrt_syn/SCS-alpha_CS"/>
</dbReference>